<feature type="domain" description="Myo-inositol-1-phosphate synthase GAPDH-like" evidence="2">
    <location>
        <begin position="210"/>
        <end position="314"/>
    </location>
</feature>
<dbReference type="AlphaFoldDB" id="A0A7J3Y0Y9"/>
<dbReference type="GO" id="GO:0004512">
    <property type="term" value="F:inositol-3-phosphate synthase activity"/>
    <property type="evidence" value="ECO:0007669"/>
    <property type="project" value="InterPro"/>
</dbReference>
<organism evidence="3">
    <name type="scientific">Thermogladius calderae</name>
    <dbReference type="NCBI Taxonomy" id="1200300"/>
    <lineage>
        <taxon>Archaea</taxon>
        <taxon>Thermoproteota</taxon>
        <taxon>Thermoprotei</taxon>
        <taxon>Desulfurococcales</taxon>
        <taxon>Desulfurococcaceae</taxon>
        <taxon>Thermogladius</taxon>
    </lineage>
</organism>
<dbReference type="PIRSF" id="PIRSF015578">
    <property type="entry name" value="Myoinos-ppht_syn"/>
    <property type="match status" value="1"/>
</dbReference>
<dbReference type="InterPro" id="IPR052199">
    <property type="entry name" value="MIPS"/>
</dbReference>
<comment type="similarity">
    <text evidence="1">Belongs to the myo-inositol 1-phosphate synthase family.</text>
</comment>
<gene>
    <name evidence="3" type="ORF">ENM60_06835</name>
</gene>
<dbReference type="Gene3D" id="3.30.360.10">
    <property type="entry name" value="Dihydrodipicolinate Reductase, domain 2"/>
    <property type="match status" value="1"/>
</dbReference>
<dbReference type="SUPFAM" id="SSF51735">
    <property type="entry name" value="NAD(P)-binding Rossmann-fold domains"/>
    <property type="match status" value="1"/>
</dbReference>
<dbReference type="PANTHER" id="PTHR43125:SF1">
    <property type="entry name" value="INOSITOL-3-PHOSPHATE SYNTHASE"/>
    <property type="match status" value="1"/>
</dbReference>
<name>A0A7J3Y0Y9_9CREN</name>
<dbReference type="SUPFAM" id="SSF55347">
    <property type="entry name" value="Glyceraldehyde-3-phosphate dehydrogenase-like, C-terminal domain"/>
    <property type="match status" value="1"/>
</dbReference>
<proteinExistence type="inferred from homology"/>
<sequence length="386" mass="43382">MRVVVIGQGMAASHLEVGLERLKRNEIPDYGVPLRDWIPVKYDEIEIVAAYDVDERKIGKTAYELAREYFNSSALPGSLKEIQVRRGIHLGSLKGLPFKARGLEEKLGLEKAIEVLVDEWRSFRADVFVNIMTTEPVEPVGDVNELETRVREGYLTASQAYAYAVALYARKVKPAVFINAIPSPIASDQAFIDLYKNSNAIVFGDDAATGATPLTADLLEHLYQRNRRVLDIAQFNIGGNTDFLALTEPERNIMKKKTKSSMVSDILGYEAPNYIRPTGYLEPIGDKKFVAMIIEYMSFGDFKDELYVIMRVNDKPAITGVLIDLIRLGKIALEKKTYGTVYEVNAFYTKRPGPPGVKAISKVKAFYTLLDWLGIKDPRDIRSETR</sequence>
<reference evidence="3" key="1">
    <citation type="journal article" date="2020" name="mSystems">
        <title>Genome- and Community-Level Interaction Insights into Carbon Utilization and Element Cycling Functions of Hydrothermarchaeota in Hydrothermal Sediment.</title>
        <authorList>
            <person name="Zhou Z."/>
            <person name="Liu Y."/>
            <person name="Xu W."/>
            <person name="Pan J."/>
            <person name="Luo Z.H."/>
            <person name="Li M."/>
        </authorList>
    </citation>
    <scope>NUCLEOTIDE SEQUENCE [LARGE SCALE GENOMIC DNA]</scope>
    <source>
        <strain evidence="3">SpSt-110</strain>
    </source>
</reference>
<evidence type="ECO:0000256" key="1">
    <source>
        <dbReference type="ARBA" id="ARBA00010813"/>
    </source>
</evidence>
<evidence type="ECO:0000259" key="2">
    <source>
        <dbReference type="Pfam" id="PF01658"/>
    </source>
</evidence>
<dbReference type="InterPro" id="IPR002587">
    <property type="entry name" value="Myo-inos-1-P_Synthase"/>
</dbReference>
<dbReference type="Pfam" id="PF01658">
    <property type="entry name" value="Inos-1-P_synth"/>
    <property type="match status" value="1"/>
</dbReference>
<accession>A0A7J3Y0Y9</accession>
<evidence type="ECO:0000313" key="3">
    <source>
        <dbReference type="EMBL" id="HHP68475.1"/>
    </source>
</evidence>
<dbReference type="GO" id="GO:0008654">
    <property type="term" value="P:phospholipid biosynthetic process"/>
    <property type="evidence" value="ECO:0007669"/>
    <property type="project" value="InterPro"/>
</dbReference>
<dbReference type="Gene3D" id="3.40.50.720">
    <property type="entry name" value="NAD(P)-binding Rossmann-like Domain"/>
    <property type="match status" value="1"/>
</dbReference>
<dbReference type="InterPro" id="IPR013021">
    <property type="entry name" value="Myo-inos-1-P_Synthase_GAPDH"/>
</dbReference>
<dbReference type="InterPro" id="IPR036291">
    <property type="entry name" value="NAD(P)-bd_dom_sf"/>
</dbReference>
<dbReference type="PANTHER" id="PTHR43125">
    <property type="entry name" value="INOSITOL-3-PHOSPHATE SYNTHASE"/>
    <property type="match status" value="1"/>
</dbReference>
<protein>
    <submittedName>
        <fullName evidence="3">Myo-inositol-1-phosphate synthase</fullName>
    </submittedName>
</protein>
<dbReference type="EMBL" id="DRYK01000089">
    <property type="protein sequence ID" value="HHP68475.1"/>
    <property type="molecule type" value="Genomic_DNA"/>
</dbReference>
<comment type="caution">
    <text evidence="3">The sequence shown here is derived from an EMBL/GenBank/DDBJ whole genome shotgun (WGS) entry which is preliminary data.</text>
</comment>
<dbReference type="GO" id="GO:0006021">
    <property type="term" value="P:inositol biosynthetic process"/>
    <property type="evidence" value="ECO:0007669"/>
    <property type="project" value="InterPro"/>
</dbReference>